<evidence type="ECO:0000313" key="2">
    <source>
        <dbReference type="Proteomes" id="UP000479710"/>
    </source>
</evidence>
<dbReference type="AlphaFoldDB" id="A0A6G1BML0"/>
<evidence type="ECO:0000313" key="1">
    <source>
        <dbReference type="EMBL" id="KAF0889595.1"/>
    </source>
</evidence>
<name>A0A6G1BML0_9ORYZ</name>
<proteinExistence type="predicted"/>
<accession>A0A6G1BML0</accession>
<comment type="caution">
    <text evidence="1">The sequence shown here is derived from an EMBL/GenBank/DDBJ whole genome shotgun (WGS) entry which is preliminary data.</text>
</comment>
<sequence length="81" mass="9057">MAETHEKDILPPAVPVLRIGRPDFGSWPVALPDRRRSRTAKPSIAVSTQPWIQAHLLSRSLQFSTREPSADGRGWLFIANV</sequence>
<reference evidence="1 2" key="1">
    <citation type="submission" date="2019-11" db="EMBL/GenBank/DDBJ databases">
        <title>Whole genome sequence of Oryza granulata.</title>
        <authorList>
            <person name="Li W."/>
        </authorList>
    </citation>
    <scope>NUCLEOTIDE SEQUENCE [LARGE SCALE GENOMIC DNA]</scope>
    <source>
        <strain evidence="2">cv. Menghai</strain>
        <tissue evidence="1">Leaf</tissue>
    </source>
</reference>
<keyword evidence="2" id="KW-1185">Reference proteome</keyword>
<protein>
    <submittedName>
        <fullName evidence="1">Uncharacterized protein</fullName>
    </submittedName>
</protein>
<dbReference type="EMBL" id="SPHZ02000012">
    <property type="protein sequence ID" value="KAF0889595.1"/>
    <property type="molecule type" value="Genomic_DNA"/>
</dbReference>
<dbReference type="Proteomes" id="UP000479710">
    <property type="component" value="Unassembled WGS sequence"/>
</dbReference>
<organism evidence="1 2">
    <name type="scientific">Oryza meyeriana var. granulata</name>
    <dbReference type="NCBI Taxonomy" id="110450"/>
    <lineage>
        <taxon>Eukaryota</taxon>
        <taxon>Viridiplantae</taxon>
        <taxon>Streptophyta</taxon>
        <taxon>Embryophyta</taxon>
        <taxon>Tracheophyta</taxon>
        <taxon>Spermatophyta</taxon>
        <taxon>Magnoliopsida</taxon>
        <taxon>Liliopsida</taxon>
        <taxon>Poales</taxon>
        <taxon>Poaceae</taxon>
        <taxon>BOP clade</taxon>
        <taxon>Oryzoideae</taxon>
        <taxon>Oryzeae</taxon>
        <taxon>Oryzinae</taxon>
        <taxon>Oryza</taxon>
        <taxon>Oryza meyeriana</taxon>
    </lineage>
</organism>
<gene>
    <name evidence="1" type="ORF">E2562_029269</name>
</gene>